<dbReference type="Pfam" id="PF13280">
    <property type="entry name" value="WYL"/>
    <property type="match status" value="1"/>
</dbReference>
<reference evidence="4 5" key="1">
    <citation type="submission" date="2019-12" db="EMBL/GenBank/DDBJ databases">
        <title>Genomic-based taxomic classification of the family Erythrobacteraceae.</title>
        <authorList>
            <person name="Xu L."/>
        </authorList>
    </citation>
    <scope>NUCLEOTIDE SEQUENCE [LARGE SCALE GENOMIC DNA]</scope>
    <source>
        <strain evidence="4 5">M0322</strain>
    </source>
</reference>
<dbReference type="AlphaFoldDB" id="A0A844Z2H5"/>
<protein>
    <recommendedName>
        <fullName evidence="3">WYL domain-containing protein</fullName>
    </recommendedName>
</protein>
<organism evidence="4 5">
    <name type="scientific">Alteraurantiacibacter buctensis</name>
    <dbReference type="NCBI Taxonomy" id="1503981"/>
    <lineage>
        <taxon>Bacteria</taxon>
        <taxon>Pseudomonadati</taxon>
        <taxon>Pseudomonadota</taxon>
        <taxon>Alphaproteobacteria</taxon>
        <taxon>Sphingomonadales</taxon>
        <taxon>Erythrobacteraceae</taxon>
        <taxon>Alteraurantiacibacter</taxon>
    </lineage>
</organism>
<name>A0A844Z2H5_9SPHN</name>
<dbReference type="Proteomes" id="UP000466966">
    <property type="component" value="Unassembled WGS sequence"/>
</dbReference>
<dbReference type="InterPro" id="IPR026881">
    <property type="entry name" value="WYL_dom"/>
</dbReference>
<feature type="coiled-coil region" evidence="1">
    <location>
        <begin position="138"/>
        <end position="165"/>
    </location>
</feature>
<evidence type="ECO:0000313" key="5">
    <source>
        <dbReference type="Proteomes" id="UP000466966"/>
    </source>
</evidence>
<feature type="domain" description="WYL" evidence="3">
    <location>
        <begin position="177"/>
        <end position="229"/>
    </location>
</feature>
<proteinExistence type="predicted"/>
<comment type="caution">
    <text evidence="4">The sequence shown here is derived from an EMBL/GenBank/DDBJ whole genome shotgun (WGS) entry which is preliminary data.</text>
</comment>
<evidence type="ECO:0000313" key="4">
    <source>
        <dbReference type="EMBL" id="MXO73548.1"/>
    </source>
</evidence>
<sequence length="230" mass="26696">MELLLLAIVTVMLPLSIDAHRVKGGKPSRMPGLIGTLTTRWGLWSKDLDDRAKVAADERKRSQGLAAVEPRREWQDPFEEAQRAADDILERANEAILEIKRGEITSADYVETLESELRHVDDMMSAWREDHSAGLHSDEVLQEAIQQLRDAKQDLRDRKQNAHRLEPTLLPAGLPQRGKWIRFTYFDQDGVVTSREVTNWEVRGRYLVGFDREKRAERTFRHDRIEDWQC</sequence>
<feature type="region of interest" description="Disordered" evidence="2">
    <location>
        <begin position="59"/>
        <end position="79"/>
    </location>
</feature>
<evidence type="ECO:0000256" key="2">
    <source>
        <dbReference type="SAM" id="MobiDB-lite"/>
    </source>
</evidence>
<evidence type="ECO:0000256" key="1">
    <source>
        <dbReference type="SAM" id="Coils"/>
    </source>
</evidence>
<evidence type="ECO:0000259" key="3">
    <source>
        <dbReference type="Pfam" id="PF13280"/>
    </source>
</evidence>
<keyword evidence="1" id="KW-0175">Coiled coil</keyword>
<dbReference type="EMBL" id="WTYV01000013">
    <property type="protein sequence ID" value="MXO73548.1"/>
    <property type="molecule type" value="Genomic_DNA"/>
</dbReference>
<keyword evidence="5" id="KW-1185">Reference proteome</keyword>
<dbReference type="OrthoDB" id="7173212at2"/>
<feature type="compositionally biased region" description="Basic and acidic residues" evidence="2">
    <location>
        <begin position="69"/>
        <end position="79"/>
    </location>
</feature>
<dbReference type="RefSeq" id="WP_160773480.1">
    <property type="nucleotide sequence ID" value="NZ_WTYV01000013.1"/>
</dbReference>
<accession>A0A844Z2H5</accession>
<gene>
    <name evidence="4" type="ORF">GRI99_18200</name>
</gene>